<feature type="signal peptide" evidence="1">
    <location>
        <begin position="1"/>
        <end position="23"/>
    </location>
</feature>
<protein>
    <recommendedName>
        <fullName evidence="4">Carboxypeptidase regulatory-like domain-containing protein</fullName>
    </recommendedName>
</protein>
<comment type="caution">
    <text evidence="2">The sequence shown here is derived from an EMBL/GenBank/DDBJ whole genome shotgun (WGS) entry which is preliminary data.</text>
</comment>
<dbReference type="PROSITE" id="PS51257">
    <property type="entry name" value="PROKAR_LIPOPROTEIN"/>
    <property type="match status" value="1"/>
</dbReference>
<evidence type="ECO:0008006" key="4">
    <source>
        <dbReference type="Google" id="ProtNLM"/>
    </source>
</evidence>
<accession>A0A2S8G3B6</accession>
<evidence type="ECO:0000313" key="3">
    <source>
        <dbReference type="Proteomes" id="UP000240009"/>
    </source>
</evidence>
<reference evidence="2 3" key="1">
    <citation type="submission" date="2018-02" db="EMBL/GenBank/DDBJ databases">
        <title>Comparative genomes isolates from brazilian mangrove.</title>
        <authorList>
            <person name="Araujo J.E."/>
            <person name="Taketani R.G."/>
            <person name="Silva M.C.P."/>
            <person name="Loureco M.V."/>
            <person name="Andreote F.D."/>
        </authorList>
    </citation>
    <scope>NUCLEOTIDE SEQUENCE [LARGE SCALE GENOMIC DNA]</scope>
    <source>
        <strain evidence="2 3">HEX-2 MGV</strain>
    </source>
</reference>
<proteinExistence type="predicted"/>
<organism evidence="2 3">
    <name type="scientific">Blastopirellula marina</name>
    <dbReference type="NCBI Taxonomy" id="124"/>
    <lineage>
        <taxon>Bacteria</taxon>
        <taxon>Pseudomonadati</taxon>
        <taxon>Planctomycetota</taxon>
        <taxon>Planctomycetia</taxon>
        <taxon>Pirellulales</taxon>
        <taxon>Pirellulaceae</taxon>
        <taxon>Blastopirellula</taxon>
    </lineage>
</organism>
<dbReference type="OrthoDB" id="289094at2"/>
<dbReference type="AlphaFoldDB" id="A0A2S8G3B6"/>
<evidence type="ECO:0000313" key="2">
    <source>
        <dbReference type="EMBL" id="PQO38780.1"/>
    </source>
</evidence>
<name>A0A2S8G3B6_9BACT</name>
<gene>
    <name evidence="2" type="ORF">C5Y96_02545</name>
</gene>
<feature type="chain" id="PRO_5015413125" description="Carboxypeptidase regulatory-like domain-containing protein" evidence="1">
    <location>
        <begin position="24"/>
        <end position="142"/>
    </location>
</feature>
<sequence>MNYRLFSLGFLVFAASVMTGCYGGTESATAFHVRGQVQFDGKPLPAGRIYFTPNASLGNQGPQGTATIEDGKYDTEDSRFGIVGGPYIVRIEGYDGIQPPNDEDGLFPDGQVLFRDYELKLEFPQANHVEDLDIPASASKRK</sequence>
<dbReference type="EMBL" id="PUIA01000016">
    <property type="protein sequence ID" value="PQO38780.1"/>
    <property type="molecule type" value="Genomic_DNA"/>
</dbReference>
<evidence type="ECO:0000256" key="1">
    <source>
        <dbReference type="SAM" id="SignalP"/>
    </source>
</evidence>
<keyword evidence="1" id="KW-0732">Signal</keyword>
<dbReference type="RefSeq" id="WP_105349980.1">
    <property type="nucleotide sequence ID" value="NZ_PUIA01000016.1"/>
</dbReference>
<dbReference type="Proteomes" id="UP000240009">
    <property type="component" value="Unassembled WGS sequence"/>
</dbReference>